<dbReference type="Pfam" id="PF08484">
    <property type="entry name" value="Methyltransf_14"/>
    <property type="match status" value="1"/>
</dbReference>
<gene>
    <name evidence="2" type="ORF">SAMN05216233_1306</name>
</gene>
<dbReference type="Pfam" id="PF13489">
    <property type="entry name" value="Methyltransf_23"/>
    <property type="match status" value="1"/>
</dbReference>
<keyword evidence="2" id="KW-0808">Transferase</keyword>
<dbReference type="STRING" id="419481.SAMN05216233_1306"/>
<name>A0A1G5JG15_9BACT</name>
<keyword evidence="2" id="KW-0489">Methyltransferase</keyword>
<dbReference type="InterPro" id="IPR013691">
    <property type="entry name" value="MeTrfase_14"/>
</dbReference>
<dbReference type="InterPro" id="IPR029063">
    <property type="entry name" value="SAM-dependent_MTases_sf"/>
</dbReference>
<reference evidence="2 3" key="1">
    <citation type="submission" date="2016-10" db="EMBL/GenBank/DDBJ databases">
        <authorList>
            <person name="de Groot N.N."/>
        </authorList>
    </citation>
    <scope>NUCLEOTIDE SEQUENCE [LARGE SCALE GENOMIC DNA]</scope>
    <source>
        <strain evidence="2 3">AA1</strain>
    </source>
</reference>
<evidence type="ECO:0000313" key="2">
    <source>
        <dbReference type="EMBL" id="SCY87094.1"/>
    </source>
</evidence>
<keyword evidence="3" id="KW-1185">Reference proteome</keyword>
<dbReference type="Proteomes" id="UP000198870">
    <property type="component" value="Unassembled WGS sequence"/>
</dbReference>
<accession>A0A1G5JG15</accession>
<proteinExistence type="predicted"/>
<dbReference type="EMBL" id="FMUX01000030">
    <property type="protein sequence ID" value="SCY87094.1"/>
    <property type="molecule type" value="Genomic_DNA"/>
</dbReference>
<sequence>MNVCCPLCGSFLLVEVYNLSGMPVFQNKVYGNPDDARSSVSGDVLLCNCRNCGFIWNASFDDTKMEYDENYQNEQANSSSFRLHLDEVFLVLKKNGVSSSRVVEVGCGKGFFLDRLRRENINATGFDPAYEGNHPWVIKDYFSAKYQSINAGFIVLRHTLEHISHPLAFLRDIAFSNNHQGLIYIEVPDIDWIINKNAFWDIFYEHCNYFSMKSLCSMFANVIDSGRLFGGQYLYIVADLSSFKSDGICSDSNELFLTEHGFLEGINRYKKFVKQHAPVLVWGAGAKGSTFCNIVDPECELIAGVIDVNKKKQNRFISGTGHKIFSPDEIIRMRVENILIMNENYLDEIKKMTRKNDVKLYTLGVL</sequence>
<dbReference type="Gene3D" id="3.40.50.720">
    <property type="entry name" value="NAD(P)-binding Rossmann-like Domain"/>
    <property type="match status" value="1"/>
</dbReference>
<dbReference type="SUPFAM" id="SSF53335">
    <property type="entry name" value="S-adenosyl-L-methionine-dependent methyltransferases"/>
    <property type="match status" value="1"/>
</dbReference>
<evidence type="ECO:0000313" key="3">
    <source>
        <dbReference type="Proteomes" id="UP000198870"/>
    </source>
</evidence>
<dbReference type="RefSeq" id="WP_092215447.1">
    <property type="nucleotide sequence ID" value="NZ_FMUX01000030.1"/>
</dbReference>
<feature type="domain" description="C-methyltransferase" evidence="1">
    <location>
        <begin position="272"/>
        <end position="353"/>
    </location>
</feature>
<protein>
    <submittedName>
        <fullName evidence="2">C-methyltransferase C-terminal domain-containing protein</fullName>
    </submittedName>
</protein>
<dbReference type="Gene3D" id="3.40.50.150">
    <property type="entry name" value="Vaccinia Virus protein VP39"/>
    <property type="match status" value="1"/>
</dbReference>
<dbReference type="GO" id="GO:0032259">
    <property type="term" value="P:methylation"/>
    <property type="evidence" value="ECO:0007669"/>
    <property type="project" value="UniProtKB-KW"/>
</dbReference>
<evidence type="ECO:0000259" key="1">
    <source>
        <dbReference type="Pfam" id="PF08484"/>
    </source>
</evidence>
<dbReference type="OrthoDB" id="5292242at2"/>
<dbReference type="AlphaFoldDB" id="A0A1G5JG15"/>
<dbReference type="GO" id="GO:0008168">
    <property type="term" value="F:methyltransferase activity"/>
    <property type="evidence" value="ECO:0007669"/>
    <property type="project" value="UniProtKB-KW"/>
</dbReference>
<organism evidence="2 3">
    <name type="scientific">Desulfoluna spongiiphila</name>
    <dbReference type="NCBI Taxonomy" id="419481"/>
    <lineage>
        <taxon>Bacteria</taxon>
        <taxon>Pseudomonadati</taxon>
        <taxon>Thermodesulfobacteriota</taxon>
        <taxon>Desulfobacteria</taxon>
        <taxon>Desulfobacterales</taxon>
        <taxon>Desulfolunaceae</taxon>
        <taxon>Desulfoluna</taxon>
    </lineage>
</organism>